<accession>A0A235FDD0</accession>
<dbReference type="AlphaFoldDB" id="A0A235FDD0"/>
<name>A0A235FDD0_9BACL</name>
<evidence type="ECO:0000313" key="2">
    <source>
        <dbReference type="EMBL" id="OYD59358.1"/>
    </source>
</evidence>
<feature type="transmembrane region" description="Helical" evidence="1">
    <location>
        <begin position="5"/>
        <end position="23"/>
    </location>
</feature>
<evidence type="ECO:0000256" key="1">
    <source>
        <dbReference type="SAM" id="Phobius"/>
    </source>
</evidence>
<proteinExistence type="predicted"/>
<gene>
    <name evidence="2" type="ORF">CGZ90_05570</name>
</gene>
<dbReference type="RefSeq" id="WP_094251319.1">
    <property type="nucleotide sequence ID" value="NZ_JBHLXL010000001.1"/>
</dbReference>
<dbReference type="Proteomes" id="UP000215059">
    <property type="component" value="Unassembled WGS sequence"/>
</dbReference>
<dbReference type="OrthoDB" id="2932966at2"/>
<keyword evidence="3" id="KW-1185">Reference proteome</keyword>
<feature type="transmembrane region" description="Helical" evidence="1">
    <location>
        <begin position="29"/>
        <end position="48"/>
    </location>
</feature>
<dbReference type="EMBL" id="NOII01000001">
    <property type="protein sequence ID" value="OYD59358.1"/>
    <property type="molecule type" value="Genomic_DNA"/>
</dbReference>
<organism evidence="2 3">
    <name type="scientific">Fictibacillus aquaticus</name>
    <dbReference type="NCBI Taxonomy" id="2021314"/>
    <lineage>
        <taxon>Bacteria</taxon>
        <taxon>Bacillati</taxon>
        <taxon>Bacillota</taxon>
        <taxon>Bacilli</taxon>
        <taxon>Bacillales</taxon>
        <taxon>Fictibacillaceae</taxon>
        <taxon>Fictibacillus</taxon>
    </lineage>
</organism>
<keyword evidence="1" id="KW-0472">Membrane</keyword>
<reference evidence="2 3" key="1">
    <citation type="submission" date="2017-07" db="EMBL/GenBank/DDBJ databases">
        <title>Fictibacillus sp. nov. GDSW-R2A3 Genome sequencing and assembly.</title>
        <authorList>
            <person name="Mayilraj S."/>
        </authorList>
    </citation>
    <scope>NUCLEOTIDE SEQUENCE [LARGE SCALE GENOMIC DNA]</scope>
    <source>
        <strain evidence="2 3">GDSW-R2A3</strain>
    </source>
</reference>
<evidence type="ECO:0000313" key="3">
    <source>
        <dbReference type="Proteomes" id="UP000215059"/>
    </source>
</evidence>
<keyword evidence="1" id="KW-1133">Transmembrane helix</keyword>
<protein>
    <submittedName>
        <fullName evidence="2">Uncharacterized protein</fullName>
    </submittedName>
</protein>
<sequence length="59" mass="6627">MSKNYTVFFILLFSFSIMGGYALKNSVEYAVTAGYGFGMVFMLAAVYFQTKKSVEKKNS</sequence>
<keyword evidence="1" id="KW-0812">Transmembrane</keyword>
<comment type="caution">
    <text evidence="2">The sequence shown here is derived from an EMBL/GenBank/DDBJ whole genome shotgun (WGS) entry which is preliminary data.</text>
</comment>